<evidence type="ECO:0000256" key="2">
    <source>
        <dbReference type="ARBA" id="ARBA00023125"/>
    </source>
</evidence>
<dbReference type="Gene3D" id="1.10.10.10">
    <property type="entry name" value="Winged helix-like DNA-binding domain superfamily/Winged helix DNA-binding domain"/>
    <property type="match status" value="1"/>
</dbReference>
<protein>
    <submittedName>
        <fullName evidence="5">GntR family transcriptional regulator</fullName>
    </submittedName>
</protein>
<dbReference type="SMART" id="SM00345">
    <property type="entry name" value="HTH_GNTR"/>
    <property type="match status" value="1"/>
</dbReference>
<proteinExistence type="predicted"/>
<feature type="domain" description="HTH gntR-type" evidence="4">
    <location>
        <begin position="10"/>
        <end position="77"/>
    </location>
</feature>
<comment type="caution">
    <text evidence="5">The sequence shown here is derived from an EMBL/GenBank/DDBJ whole genome shotgun (WGS) entry which is preliminary data.</text>
</comment>
<organism evidence="5 6">
    <name type="scientific">Alcanivorax jadensis T9</name>
    <dbReference type="NCBI Taxonomy" id="1177181"/>
    <lineage>
        <taxon>Bacteria</taxon>
        <taxon>Pseudomonadati</taxon>
        <taxon>Pseudomonadota</taxon>
        <taxon>Gammaproteobacteria</taxon>
        <taxon>Oceanospirillales</taxon>
        <taxon>Alcanivoracaceae</taxon>
        <taxon>Alcanivorax</taxon>
    </lineage>
</organism>
<name>A0ABR4W8P9_9GAMM</name>
<dbReference type="PANTHER" id="PTHR43537:SF45">
    <property type="entry name" value="GNTR FAMILY REGULATORY PROTEIN"/>
    <property type="match status" value="1"/>
</dbReference>
<accession>A0ABR4W8P9</accession>
<dbReference type="PANTHER" id="PTHR43537">
    <property type="entry name" value="TRANSCRIPTIONAL REGULATOR, GNTR FAMILY"/>
    <property type="match status" value="1"/>
</dbReference>
<evidence type="ECO:0000256" key="3">
    <source>
        <dbReference type="ARBA" id="ARBA00023163"/>
    </source>
</evidence>
<dbReference type="Pfam" id="PF00392">
    <property type="entry name" value="GntR"/>
    <property type="match status" value="1"/>
</dbReference>
<keyword evidence="3" id="KW-0804">Transcription</keyword>
<dbReference type="CDD" id="cd07377">
    <property type="entry name" value="WHTH_GntR"/>
    <property type="match status" value="1"/>
</dbReference>
<gene>
    <name evidence="5" type="ORF">T9A_03168</name>
</gene>
<dbReference type="Gene3D" id="1.20.120.530">
    <property type="entry name" value="GntR ligand-binding domain-like"/>
    <property type="match status" value="1"/>
</dbReference>
<evidence type="ECO:0000259" key="4">
    <source>
        <dbReference type="PROSITE" id="PS50949"/>
    </source>
</evidence>
<dbReference type="Proteomes" id="UP000029443">
    <property type="component" value="Unassembled WGS sequence"/>
</dbReference>
<dbReference type="InterPro" id="IPR036388">
    <property type="entry name" value="WH-like_DNA-bd_sf"/>
</dbReference>
<dbReference type="PROSITE" id="PS50949">
    <property type="entry name" value="HTH_GNTR"/>
    <property type="match status" value="1"/>
</dbReference>
<evidence type="ECO:0000313" key="6">
    <source>
        <dbReference type="Proteomes" id="UP000029443"/>
    </source>
</evidence>
<dbReference type="SMART" id="SM00895">
    <property type="entry name" value="FCD"/>
    <property type="match status" value="1"/>
</dbReference>
<dbReference type="InterPro" id="IPR011711">
    <property type="entry name" value="GntR_C"/>
</dbReference>
<sequence length="258" mass="29438">MTRYSGNRDPSLAEQIYIRLKQDIFNYRLLPGDRFTENHIAEQMGSSRTPVREALFRLQRESYVDVLFRSGWQVKPFDFRYFEELYGVRTVLECAAVDTLCQLPRGAAANQTLQQLKQQWSLSPIERPTDGPAVSVMDENFHGQLVAAAGNREMERIHQDLTERLRIIRRLDFTQQDRIAATYDEHAAILKAVENGQAEDAKHHLQSHIESSRHAVRNITLHMLQEAHANNQNTAAIRSHIHRGGATTAAIPQPDTSS</sequence>
<keyword evidence="1" id="KW-0805">Transcription regulation</keyword>
<dbReference type="EMBL" id="ARXU01000018">
    <property type="protein sequence ID" value="KGD59786.1"/>
    <property type="molecule type" value="Genomic_DNA"/>
</dbReference>
<keyword evidence="2" id="KW-0238">DNA-binding</keyword>
<dbReference type="InterPro" id="IPR008920">
    <property type="entry name" value="TF_FadR/GntR_C"/>
</dbReference>
<evidence type="ECO:0000313" key="5">
    <source>
        <dbReference type="EMBL" id="KGD59786.1"/>
    </source>
</evidence>
<keyword evidence="6" id="KW-1185">Reference proteome</keyword>
<evidence type="ECO:0000256" key="1">
    <source>
        <dbReference type="ARBA" id="ARBA00023015"/>
    </source>
</evidence>
<dbReference type="RefSeq" id="WP_084573538.1">
    <property type="nucleotide sequence ID" value="NZ_ARXU01000018.1"/>
</dbReference>
<dbReference type="SUPFAM" id="SSF48008">
    <property type="entry name" value="GntR ligand-binding domain-like"/>
    <property type="match status" value="1"/>
</dbReference>
<reference evidence="5 6" key="1">
    <citation type="submission" date="2012-09" db="EMBL/GenBank/DDBJ databases">
        <title>Genome Sequence of alkane-degrading Bacterium Alcanivorax jadensis T9.</title>
        <authorList>
            <person name="Lai Q."/>
            <person name="Shao Z."/>
        </authorList>
    </citation>
    <scope>NUCLEOTIDE SEQUENCE [LARGE SCALE GENOMIC DNA]</scope>
    <source>
        <strain evidence="5 6">T9</strain>
    </source>
</reference>
<dbReference type="InterPro" id="IPR000524">
    <property type="entry name" value="Tscrpt_reg_HTH_GntR"/>
</dbReference>
<dbReference type="SUPFAM" id="SSF46785">
    <property type="entry name" value="Winged helix' DNA-binding domain"/>
    <property type="match status" value="1"/>
</dbReference>
<dbReference type="InterPro" id="IPR036390">
    <property type="entry name" value="WH_DNA-bd_sf"/>
</dbReference>
<dbReference type="Pfam" id="PF07729">
    <property type="entry name" value="FCD"/>
    <property type="match status" value="1"/>
</dbReference>